<evidence type="ECO:0000256" key="2">
    <source>
        <dbReference type="ARBA" id="ARBA00008096"/>
    </source>
</evidence>
<dbReference type="InterPro" id="IPR007277">
    <property type="entry name" value="Svp26/Tex261"/>
</dbReference>
<dbReference type="GO" id="GO:0030134">
    <property type="term" value="C:COPII-coated ER to Golgi transport vesicle"/>
    <property type="evidence" value="ECO:0007669"/>
    <property type="project" value="TreeGrafter"/>
</dbReference>
<dbReference type="PANTHER" id="PTHR13144">
    <property type="entry name" value="TEX261 PROTEIN"/>
    <property type="match status" value="1"/>
</dbReference>
<keyword evidence="3 6" id="KW-0812">Transmembrane</keyword>
<protein>
    <submittedName>
        <fullName evidence="8">Uncharacterized protein</fullName>
    </submittedName>
</protein>
<gene>
    <name evidence="7" type="ORF">CHYS00102_LOCUS17605</name>
    <name evidence="8" type="ORF">CHYS00102_LOCUS17606</name>
</gene>
<dbReference type="GO" id="GO:0097020">
    <property type="term" value="F:COPII receptor activity"/>
    <property type="evidence" value="ECO:0007669"/>
    <property type="project" value="InterPro"/>
</dbReference>
<evidence type="ECO:0000256" key="1">
    <source>
        <dbReference type="ARBA" id="ARBA00004141"/>
    </source>
</evidence>
<dbReference type="Pfam" id="PF04148">
    <property type="entry name" value="Erv26"/>
    <property type="match status" value="1"/>
</dbReference>
<feature type="transmembrane region" description="Helical" evidence="6">
    <location>
        <begin position="12"/>
        <end position="38"/>
    </location>
</feature>
<dbReference type="PANTHER" id="PTHR13144:SF0">
    <property type="entry name" value="PROTEIN TEX261"/>
    <property type="match status" value="1"/>
</dbReference>
<feature type="transmembrane region" description="Helical" evidence="6">
    <location>
        <begin position="50"/>
        <end position="68"/>
    </location>
</feature>
<evidence type="ECO:0000256" key="3">
    <source>
        <dbReference type="ARBA" id="ARBA00022692"/>
    </source>
</evidence>
<dbReference type="GO" id="GO:0000139">
    <property type="term" value="C:Golgi membrane"/>
    <property type="evidence" value="ECO:0007669"/>
    <property type="project" value="TreeGrafter"/>
</dbReference>
<proteinExistence type="inferred from homology"/>
<dbReference type="GO" id="GO:0006888">
    <property type="term" value="P:endoplasmic reticulum to Golgi vesicle-mediated transport"/>
    <property type="evidence" value="ECO:0007669"/>
    <property type="project" value="InterPro"/>
</dbReference>
<keyword evidence="5 6" id="KW-0472">Membrane</keyword>
<organism evidence="8">
    <name type="scientific">Corethron hystrix</name>
    <dbReference type="NCBI Taxonomy" id="216773"/>
    <lineage>
        <taxon>Eukaryota</taxon>
        <taxon>Sar</taxon>
        <taxon>Stramenopiles</taxon>
        <taxon>Ochrophyta</taxon>
        <taxon>Bacillariophyta</taxon>
        <taxon>Coscinodiscophyceae</taxon>
        <taxon>Corethrophycidae</taxon>
        <taxon>Corethrales</taxon>
        <taxon>Corethraceae</taxon>
        <taxon>Corethron</taxon>
    </lineage>
</organism>
<keyword evidence="4 6" id="KW-1133">Transmembrane helix</keyword>
<dbReference type="EMBL" id="HBFR01024578">
    <property type="protein sequence ID" value="CAD8890401.1"/>
    <property type="molecule type" value="Transcribed_RNA"/>
</dbReference>
<accession>A0A6U5HZB8</accession>
<evidence type="ECO:0000256" key="6">
    <source>
        <dbReference type="SAM" id="Phobius"/>
    </source>
</evidence>
<dbReference type="GO" id="GO:0005789">
    <property type="term" value="C:endoplasmic reticulum membrane"/>
    <property type="evidence" value="ECO:0007669"/>
    <property type="project" value="TreeGrafter"/>
</dbReference>
<evidence type="ECO:0000313" key="8">
    <source>
        <dbReference type="EMBL" id="CAD8890401.1"/>
    </source>
</evidence>
<evidence type="ECO:0000256" key="5">
    <source>
        <dbReference type="ARBA" id="ARBA00023136"/>
    </source>
</evidence>
<dbReference type="EMBL" id="HBFR01024577">
    <property type="protein sequence ID" value="CAD8890400.1"/>
    <property type="molecule type" value="Transcribed_RNA"/>
</dbReference>
<reference evidence="8" key="1">
    <citation type="submission" date="2021-01" db="EMBL/GenBank/DDBJ databases">
        <authorList>
            <person name="Corre E."/>
            <person name="Pelletier E."/>
            <person name="Niang G."/>
            <person name="Scheremetjew M."/>
            <person name="Finn R."/>
            <person name="Kale V."/>
            <person name="Holt S."/>
            <person name="Cochrane G."/>
            <person name="Meng A."/>
            <person name="Brown T."/>
            <person name="Cohen L."/>
        </authorList>
    </citation>
    <scope>NUCLEOTIDE SEQUENCE</scope>
    <source>
        <strain evidence="8">308</strain>
    </source>
</reference>
<comment type="similarity">
    <text evidence="2">Belongs to the SVP26 family.</text>
</comment>
<dbReference type="AlphaFoldDB" id="A0A6U5HZB8"/>
<evidence type="ECO:0000313" key="7">
    <source>
        <dbReference type="EMBL" id="CAD8890400.1"/>
    </source>
</evidence>
<feature type="transmembrane region" description="Helical" evidence="6">
    <location>
        <begin position="135"/>
        <end position="155"/>
    </location>
</feature>
<feature type="transmembrane region" description="Helical" evidence="6">
    <location>
        <begin position="74"/>
        <end position="91"/>
    </location>
</feature>
<sequence length="222" mass="25019">MFHASDSFGIFYIVTTFFGYSLVFIAAMCVASGLYMAAEFAEEHISICRRCLKLLLTFVMCLHLLLWIDRSIPFSYTLGGIMLNLAFVPLFKTYPFVEIPSMTSVLPVIAAFGSHLLWIEFFHNRPYEQLKNLTLASYAGFYLIFVWSVPISFFISMIPADEALPTSFGKPGTASLNTNLKRTTSSGPADSIKKGGIFRRIVDMFVKKQNLKESKTESVYAF</sequence>
<evidence type="ECO:0000256" key="4">
    <source>
        <dbReference type="ARBA" id="ARBA00022989"/>
    </source>
</evidence>
<comment type="subcellular location">
    <subcellularLocation>
        <location evidence="1">Membrane</location>
        <topology evidence="1">Multi-pass membrane protein</topology>
    </subcellularLocation>
</comment>
<feature type="transmembrane region" description="Helical" evidence="6">
    <location>
        <begin position="103"/>
        <end position="123"/>
    </location>
</feature>
<name>A0A6U5HZB8_9STRA</name>